<keyword evidence="1" id="KW-0472">Membrane</keyword>
<dbReference type="AlphaFoldDB" id="A0A2V1D6S0"/>
<keyword evidence="3" id="KW-1185">Reference proteome</keyword>
<keyword evidence="1" id="KW-1133">Transmembrane helix</keyword>
<proteinExistence type="predicted"/>
<evidence type="ECO:0000256" key="1">
    <source>
        <dbReference type="SAM" id="Phobius"/>
    </source>
</evidence>
<sequence length="298" mass="32795">MEQRGLAVWNGGVPIPPGFVIFSSIGATTTAFFVTVEDRIQLRTRAYDREMGVLGLTDLRRFDDLRWLGIVCPPQRAQTLMGWVFTHPTMIGIAVQHGLDYPDLGIELVEGAIPFEYEGVEEAYCFKMTVTDSGELWDTSLFYLSHTAAFTVIGWGFTTPTTSSTIVQKGLDYSDLCALTVSKDIRPSPLEPFDIPSILGAPHSLPCSLVVQVNSICVADLTGFGNPVILRRQWSPPRNGIQELSPAFYSKDHRGLVLASATRRLEPTVLYTPCKVARCGSPAEEIPNPTDKDQTESP</sequence>
<dbReference type="EMBL" id="KZ805565">
    <property type="protein sequence ID" value="PVH93827.1"/>
    <property type="molecule type" value="Genomic_DNA"/>
</dbReference>
<organism evidence="2 3">
    <name type="scientific">Periconia macrospinosa</name>
    <dbReference type="NCBI Taxonomy" id="97972"/>
    <lineage>
        <taxon>Eukaryota</taxon>
        <taxon>Fungi</taxon>
        <taxon>Dikarya</taxon>
        <taxon>Ascomycota</taxon>
        <taxon>Pezizomycotina</taxon>
        <taxon>Dothideomycetes</taxon>
        <taxon>Pleosporomycetidae</taxon>
        <taxon>Pleosporales</taxon>
        <taxon>Massarineae</taxon>
        <taxon>Periconiaceae</taxon>
        <taxon>Periconia</taxon>
    </lineage>
</organism>
<keyword evidence="1" id="KW-0812">Transmembrane</keyword>
<evidence type="ECO:0000313" key="2">
    <source>
        <dbReference type="EMBL" id="PVH93827.1"/>
    </source>
</evidence>
<protein>
    <submittedName>
        <fullName evidence="2">Uncharacterized protein</fullName>
    </submittedName>
</protein>
<evidence type="ECO:0000313" key="3">
    <source>
        <dbReference type="Proteomes" id="UP000244855"/>
    </source>
</evidence>
<gene>
    <name evidence="2" type="ORF">DM02DRAFT_661597</name>
</gene>
<reference evidence="2 3" key="1">
    <citation type="journal article" date="2018" name="Sci. Rep.">
        <title>Comparative genomics provides insights into the lifestyle and reveals functional heterogeneity of dark septate endophytic fungi.</title>
        <authorList>
            <person name="Knapp D.G."/>
            <person name="Nemeth J.B."/>
            <person name="Barry K."/>
            <person name="Hainaut M."/>
            <person name="Henrissat B."/>
            <person name="Johnson J."/>
            <person name="Kuo A."/>
            <person name="Lim J.H.P."/>
            <person name="Lipzen A."/>
            <person name="Nolan M."/>
            <person name="Ohm R.A."/>
            <person name="Tamas L."/>
            <person name="Grigoriev I.V."/>
            <person name="Spatafora J.W."/>
            <person name="Nagy L.G."/>
            <person name="Kovacs G.M."/>
        </authorList>
    </citation>
    <scope>NUCLEOTIDE SEQUENCE [LARGE SCALE GENOMIC DNA]</scope>
    <source>
        <strain evidence="2 3">DSE2036</strain>
    </source>
</reference>
<accession>A0A2V1D6S0</accession>
<name>A0A2V1D6S0_9PLEO</name>
<feature type="transmembrane region" description="Helical" evidence="1">
    <location>
        <begin position="15"/>
        <end position="36"/>
    </location>
</feature>
<dbReference type="Proteomes" id="UP000244855">
    <property type="component" value="Unassembled WGS sequence"/>
</dbReference>